<evidence type="ECO:0000313" key="1">
    <source>
        <dbReference type="EMBL" id="KAL3502045.1"/>
    </source>
</evidence>
<keyword evidence="2" id="KW-1185">Reference proteome</keyword>
<reference evidence="1 2" key="1">
    <citation type="submission" date="2024-11" db="EMBL/GenBank/DDBJ databases">
        <title>A near-complete genome assembly of Cinchona calisaya.</title>
        <authorList>
            <person name="Lian D.C."/>
            <person name="Zhao X.W."/>
            <person name="Wei L."/>
        </authorList>
    </citation>
    <scope>NUCLEOTIDE SEQUENCE [LARGE SCALE GENOMIC DNA]</scope>
    <source>
        <tissue evidence="1">Nenye</tissue>
    </source>
</reference>
<gene>
    <name evidence="1" type="ORF">ACH5RR_036494</name>
</gene>
<proteinExistence type="predicted"/>
<evidence type="ECO:0000313" key="2">
    <source>
        <dbReference type="Proteomes" id="UP001630127"/>
    </source>
</evidence>
<sequence>MVAVGMLAMKRDMYGGLGGGGWGLDVCCFGQNFEPEVVIHMTNRVSAQKFLTNRTLKSAWPVAALPAALLFRHLSAFVDAVENSMKIVREDWTEGAELLSYREGKIRRAVGGGGVSTK</sequence>
<protein>
    <submittedName>
        <fullName evidence="1">Uncharacterized protein</fullName>
    </submittedName>
</protein>
<dbReference type="Proteomes" id="UP001630127">
    <property type="component" value="Unassembled WGS sequence"/>
</dbReference>
<name>A0ABD2Y8A6_9GENT</name>
<comment type="caution">
    <text evidence="1">The sequence shown here is derived from an EMBL/GenBank/DDBJ whole genome shotgun (WGS) entry which is preliminary data.</text>
</comment>
<organism evidence="1 2">
    <name type="scientific">Cinchona calisaya</name>
    <dbReference type="NCBI Taxonomy" id="153742"/>
    <lineage>
        <taxon>Eukaryota</taxon>
        <taxon>Viridiplantae</taxon>
        <taxon>Streptophyta</taxon>
        <taxon>Embryophyta</taxon>
        <taxon>Tracheophyta</taxon>
        <taxon>Spermatophyta</taxon>
        <taxon>Magnoliopsida</taxon>
        <taxon>eudicotyledons</taxon>
        <taxon>Gunneridae</taxon>
        <taxon>Pentapetalae</taxon>
        <taxon>asterids</taxon>
        <taxon>lamiids</taxon>
        <taxon>Gentianales</taxon>
        <taxon>Rubiaceae</taxon>
        <taxon>Cinchonoideae</taxon>
        <taxon>Cinchoneae</taxon>
        <taxon>Cinchona</taxon>
    </lineage>
</organism>
<dbReference type="AlphaFoldDB" id="A0ABD2Y8A6"/>
<dbReference type="EMBL" id="JBJUIK010000015">
    <property type="protein sequence ID" value="KAL3502045.1"/>
    <property type="molecule type" value="Genomic_DNA"/>
</dbReference>
<accession>A0ABD2Y8A6</accession>